<evidence type="ECO:0000313" key="2">
    <source>
        <dbReference type="EMBL" id="GAJ96192.1"/>
    </source>
</evidence>
<gene>
    <name evidence="2" type="ORF">RRH01S_18_00350</name>
</gene>
<proteinExistence type="predicted"/>
<dbReference type="RefSeq" id="WP_042476032.1">
    <property type="nucleotide sequence ID" value="NZ_BAYX01000018.1"/>
</dbReference>
<dbReference type="InterPro" id="IPR025272">
    <property type="entry name" value="SocA_Panacea"/>
</dbReference>
<feature type="domain" description="Antitoxin SocA-like Panacea" evidence="1">
    <location>
        <begin position="22"/>
        <end position="114"/>
    </location>
</feature>
<dbReference type="EMBL" id="BAYX01000018">
    <property type="protein sequence ID" value="GAJ96192.1"/>
    <property type="molecule type" value="Genomic_DNA"/>
</dbReference>
<dbReference type="Pfam" id="PF13274">
    <property type="entry name" value="SocA_Panacea"/>
    <property type="match status" value="1"/>
</dbReference>
<organism evidence="2 3">
    <name type="scientific">Rhizobium rhizogenes NBRC 13257</name>
    <dbReference type="NCBI Taxonomy" id="1220581"/>
    <lineage>
        <taxon>Bacteria</taxon>
        <taxon>Pseudomonadati</taxon>
        <taxon>Pseudomonadota</taxon>
        <taxon>Alphaproteobacteria</taxon>
        <taxon>Hyphomicrobiales</taxon>
        <taxon>Rhizobiaceae</taxon>
        <taxon>Rhizobium/Agrobacterium group</taxon>
        <taxon>Rhizobium</taxon>
    </lineage>
</organism>
<comment type="caution">
    <text evidence="2">The sequence shown here is derived from an EMBL/GenBank/DDBJ whole genome shotgun (WGS) entry which is preliminary data.</text>
</comment>
<accession>A0AA87U705</accession>
<evidence type="ECO:0000313" key="3">
    <source>
        <dbReference type="Proteomes" id="UP000026941"/>
    </source>
</evidence>
<reference evidence="2 3" key="1">
    <citation type="submission" date="2014-05" db="EMBL/GenBank/DDBJ databases">
        <title>Whole genome shotgun sequence of Rhizobium rhizogenes NBRC 13257.</title>
        <authorList>
            <person name="Katano-Makiyama Y."/>
            <person name="Hosoyama A."/>
            <person name="Hashimoto M."/>
            <person name="Hosoyama Y."/>
            <person name="Noguchi M."/>
            <person name="Tsuchikane K."/>
            <person name="Kimura A."/>
            <person name="Ohji S."/>
            <person name="Ichikawa N."/>
            <person name="Yamazoe A."/>
            <person name="Fujita N."/>
        </authorList>
    </citation>
    <scope>NUCLEOTIDE SEQUENCE [LARGE SCALE GENOMIC DNA]</scope>
    <source>
        <strain evidence="2 3">NBRC 13257</strain>
    </source>
</reference>
<name>A0AA87U705_RHIRH</name>
<protein>
    <recommendedName>
        <fullName evidence="1">Antitoxin SocA-like Panacea domain-containing protein</fullName>
    </recommendedName>
</protein>
<evidence type="ECO:0000259" key="1">
    <source>
        <dbReference type="Pfam" id="PF13274"/>
    </source>
</evidence>
<sequence length="151" mass="17238">MSVKDVAEYILRSRGEMTAMKLQKLVYYAQAWSLVWDERPMFEEPIQAWANGPVCRSLYSSHHRQFSVPPKQIMQTEPNLDERARATIDAVLNFYGDKSAQWLSDLTHLEEPWKKARQRAGVPDGAASEEEVTLADMHEYYSGLQASNAAC</sequence>
<dbReference type="Proteomes" id="UP000026941">
    <property type="component" value="Unassembled WGS sequence"/>
</dbReference>
<dbReference type="AlphaFoldDB" id="A0AA87U705"/>